<name>A0A518EN74_9BACT</name>
<proteinExistence type="predicted"/>
<dbReference type="PANTHER" id="PTHR11319:SF35">
    <property type="entry name" value="OUTER MEMBRANE PROTEIN PMPC-RELATED"/>
    <property type="match status" value="1"/>
</dbReference>
<protein>
    <submittedName>
        <fullName evidence="3">Uncharacterized protein</fullName>
    </submittedName>
</protein>
<dbReference type="SUPFAM" id="SSF51126">
    <property type="entry name" value="Pectin lyase-like"/>
    <property type="match status" value="1"/>
</dbReference>
<evidence type="ECO:0000256" key="1">
    <source>
        <dbReference type="SAM" id="MobiDB-lite"/>
    </source>
</evidence>
<keyword evidence="4" id="KW-1185">Reference proteome</keyword>
<feature type="signal peptide" evidence="2">
    <location>
        <begin position="1"/>
        <end position="27"/>
    </location>
</feature>
<sequence precursor="true">MISTSSPLVRTAVLLSAIAVTSSLAPAQTVLRVKKGITTGLMDGSSWANAIPEVSTALVGILPNTELWIAEGVYLPTTTLDETISFEIPSDVRVYGGFDGTELLRINRAGLFGTTILSGNITGNPTSTGNTDHVVAMTGADASRIVIDGLVIRDGFADDTAGTGTNARGAGILLNSTTAADEVRLANLTVRNNAAFDSGGGMAGINIDSMQITNCTFRENGAGRLVSGTFFGEGGGLFLEELATTSIGEVAIGNTRFIGNRSPSGGGLAVTRIADGRASIFNCLFHDNLAFEEGGGFLHIVNQDPGGAGGTFFVSHCTVTDNDGGGASLEDLDSNATNNTSTIIESSIFWGNRLMRGGVTAVERDLFGDSTALATTVVAYSDVRTQAPVFPGTGNLNVPPMFKNIPNDNFRLKITSPCIDSANDQPIENVLLGDQADVDLDLITAEFVQIDLDEVPRERDVPGVAGTGLDAAEPGKVSDMGCFENNDPTDPGGPGGPGEN</sequence>
<gene>
    <name evidence="3" type="ORF">Poly30_10320</name>
</gene>
<reference evidence="3 4" key="1">
    <citation type="submission" date="2019-02" db="EMBL/GenBank/DDBJ databases">
        <title>Deep-cultivation of Planctomycetes and their phenomic and genomic characterization uncovers novel biology.</title>
        <authorList>
            <person name="Wiegand S."/>
            <person name="Jogler M."/>
            <person name="Boedeker C."/>
            <person name="Pinto D."/>
            <person name="Vollmers J."/>
            <person name="Rivas-Marin E."/>
            <person name="Kohn T."/>
            <person name="Peeters S.H."/>
            <person name="Heuer A."/>
            <person name="Rast P."/>
            <person name="Oberbeckmann S."/>
            <person name="Bunk B."/>
            <person name="Jeske O."/>
            <person name="Meyerdierks A."/>
            <person name="Storesund J.E."/>
            <person name="Kallscheuer N."/>
            <person name="Luecker S."/>
            <person name="Lage O.M."/>
            <person name="Pohl T."/>
            <person name="Merkel B.J."/>
            <person name="Hornburger P."/>
            <person name="Mueller R.-W."/>
            <person name="Bruemmer F."/>
            <person name="Labrenz M."/>
            <person name="Spormann A.M."/>
            <person name="Op den Camp H."/>
            <person name="Overmann J."/>
            <person name="Amann R."/>
            <person name="Jetten M.S.M."/>
            <person name="Mascher T."/>
            <person name="Medema M.H."/>
            <person name="Devos D.P."/>
            <person name="Kaster A.-K."/>
            <person name="Ovreas L."/>
            <person name="Rohde M."/>
            <person name="Galperin M.Y."/>
            <person name="Jogler C."/>
        </authorList>
    </citation>
    <scope>NUCLEOTIDE SEQUENCE [LARGE SCALE GENOMIC DNA]</scope>
    <source>
        <strain evidence="3 4">Poly30</strain>
    </source>
</reference>
<evidence type="ECO:0000313" key="3">
    <source>
        <dbReference type="EMBL" id="QDV05534.1"/>
    </source>
</evidence>
<feature type="chain" id="PRO_5021901009" evidence="2">
    <location>
        <begin position="28"/>
        <end position="500"/>
    </location>
</feature>
<dbReference type="InterPro" id="IPR011050">
    <property type="entry name" value="Pectin_lyase_fold/virulence"/>
</dbReference>
<dbReference type="Proteomes" id="UP000320390">
    <property type="component" value="Chromosome"/>
</dbReference>
<keyword evidence="2" id="KW-0732">Signal</keyword>
<evidence type="ECO:0000313" key="4">
    <source>
        <dbReference type="Proteomes" id="UP000320390"/>
    </source>
</evidence>
<organism evidence="3 4">
    <name type="scientific">Saltatorellus ferox</name>
    <dbReference type="NCBI Taxonomy" id="2528018"/>
    <lineage>
        <taxon>Bacteria</taxon>
        <taxon>Pseudomonadati</taxon>
        <taxon>Planctomycetota</taxon>
        <taxon>Planctomycetia</taxon>
        <taxon>Planctomycetia incertae sedis</taxon>
        <taxon>Saltatorellus</taxon>
    </lineage>
</organism>
<dbReference type="PANTHER" id="PTHR11319">
    <property type="entry name" value="G PROTEIN-COUPLED RECEPTOR-RELATED"/>
    <property type="match status" value="1"/>
</dbReference>
<accession>A0A518EN74</accession>
<dbReference type="AlphaFoldDB" id="A0A518EN74"/>
<feature type="region of interest" description="Disordered" evidence="1">
    <location>
        <begin position="459"/>
        <end position="500"/>
    </location>
</feature>
<dbReference type="EMBL" id="CP036434">
    <property type="protein sequence ID" value="QDV05534.1"/>
    <property type="molecule type" value="Genomic_DNA"/>
</dbReference>
<dbReference type="OrthoDB" id="8901262at2"/>
<evidence type="ECO:0000256" key="2">
    <source>
        <dbReference type="SAM" id="SignalP"/>
    </source>
</evidence>